<dbReference type="EMBL" id="CYTW01000004">
    <property type="protein sequence ID" value="CUK08423.1"/>
    <property type="molecule type" value="Genomic_DNA"/>
</dbReference>
<gene>
    <name evidence="1" type="ORF">PH7735_03244</name>
</gene>
<name>A0A0P1IKS1_9RHOB</name>
<accession>A0A0P1IKS1</accession>
<dbReference type="Proteomes" id="UP000051870">
    <property type="component" value="Unassembled WGS sequence"/>
</dbReference>
<evidence type="ECO:0000313" key="1">
    <source>
        <dbReference type="EMBL" id="CUK08423.1"/>
    </source>
</evidence>
<keyword evidence="2" id="KW-1185">Reference proteome</keyword>
<protein>
    <recommendedName>
        <fullName evidence="3">Transposase</fullName>
    </recommendedName>
</protein>
<reference evidence="2" key="1">
    <citation type="submission" date="2015-09" db="EMBL/GenBank/DDBJ databases">
        <authorList>
            <person name="Rodrigo-Torres Lidia"/>
            <person name="Arahal R.David."/>
        </authorList>
    </citation>
    <scope>NUCLEOTIDE SEQUENCE [LARGE SCALE GENOMIC DNA]</scope>
    <source>
        <strain evidence="2">CECT 7735</strain>
    </source>
</reference>
<evidence type="ECO:0000313" key="2">
    <source>
        <dbReference type="Proteomes" id="UP000051870"/>
    </source>
</evidence>
<proteinExistence type="predicted"/>
<organism evidence="1 2">
    <name type="scientific">Shimia thalassica</name>
    <dbReference type="NCBI Taxonomy" id="1715693"/>
    <lineage>
        <taxon>Bacteria</taxon>
        <taxon>Pseudomonadati</taxon>
        <taxon>Pseudomonadota</taxon>
        <taxon>Alphaproteobacteria</taxon>
        <taxon>Rhodobacterales</taxon>
        <taxon>Roseobacteraceae</taxon>
    </lineage>
</organism>
<evidence type="ECO:0008006" key="3">
    <source>
        <dbReference type="Google" id="ProtNLM"/>
    </source>
</evidence>
<dbReference type="AlphaFoldDB" id="A0A0P1IKS1"/>
<sequence>MSRLFRTTKSVKHIFSQPLGVARVDDCRVLSGIIHVILYGLRWRDVRPTKAT</sequence>